<feature type="transmembrane region" description="Helical" evidence="8">
    <location>
        <begin position="158"/>
        <end position="176"/>
    </location>
</feature>
<dbReference type="PANTHER" id="PTHR33908">
    <property type="entry name" value="MANNOSYLTRANSFERASE YKCB-RELATED"/>
    <property type="match status" value="1"/>
</dbReference>
<feature type="transmembrane region" description="Helical" evidence="8">
    <location>
        <begin position="127"/>
        <end position="146"/>
    </location>
</feature>
<evidence type="ECO:0000259" key="9">
    <source>
        <dbReference type="Pfam" id="PF13231"/>
    </source>
</evidence>
<evidence type="ECO:0000256" key="3">
    <source>
        <dbReference type="ARBA" id="ARBA00022676"/>
    </source>
</evidence>
<sequence length="510" mass="56133">MTPPAELSLALVLVSTTRGADVTTLSEPVNVGSEQTGKAFVLALALYFAAQVVIRVAQLDGLEWDEAESVFFAQEITLGYGSQPPLYVWLQWLFFEVFGTGHVGLSLLKNALLFMLYGSVFGLARQLLGSLAASAIAASLVLIVPLGWEAQMDRSHSILATALAAAALWTYFALLRQPGTARRMLLGLLLGLGMQSKYNFVIFLLGLAMASLAVPAHRKVIWTRDIWITIAVATLCLLPHGFWFVQQFQTATQDTLNKMNDGNVYSSYTVSVQTGVKNLIYSIVSYITPLWIALVAAYRSPRQARPHLHTPDARLFLWLYVGGLACITVLIFSGQLAHTKSRWLQTLLFSLPLACFVWFPPQQATVYRRLLVYAAVCGGMITIVLGLRPYVQSAFGRHPRINQPYPELSNEIARRFPGVGTIVVPDRIVGGNLHIQPPHFRVRLPGELCRDTPAGTGKVLVLLQPGSKFHPNGCLKEVIEAGQMAVRSREVPVESLLFDYALVLHGARPR</sequence>
<evidence type="ECO:0000256" key="8">
    <source>
        <dbReference type="SAM" id="Phobius"/>
    </source>
</evidence>
<keyword evidence="4" id="KW-0808">Transferase</keyword>
<dbReference type="Proteomes" id="UP000297258">
    <property type="component" value="Unassembled WGS sequence"/>
</dbReference>
<dbReference type="InterPro" id="IPR050297">
    <property type="entry name" value="LipidA_mod_glycosyltrf_83"/>
</dbReference>
<feature type="transmembrane region" description="Helical" evidence="8">
    <location>
        <begin position="279"/>
        <end position="297"/>
    </location>
</feature>
<dbReference type="GO" id="GO:0005886">
    <property type="term" value="C:plasma membrane"/>
    <property type="evidence" value="ECO:0007669"/>
    <property type="project" value="UniProtKB-SubCell"/>
</dbReference>
<name>A0A4Y9SQL7_9BURK</name>
<keyword evidence="2" id="KW-1003">Cell membrane</keyword>
<keyword evidence="7 8" id="KW-0472">Membrane</keyword>
<organism evidence="10 11">
    <name type="scientific">Massilia horti</name>
    <dbReference type="NCBI Taxonomy" id="2562153"/>
    <lineage>
        <taxon>Bacteria</taxon>
        <taxon>Pseudomonadati</taxon>
        <taxon>Pseudomonadota</taxon>
        <taxon>Betaproteobacteria</taxon>
        <taxon>Burkholderiales</taxon>
        <taxon>Oxalobacteraceae</taxon>
        <taxon>Telluria group</taxon>
        <taxon>Massilia</taxon>
    </lineage>
</organism>
<dbReference type="GO" id="GO:0016763">
    <property type="term" value="F:pentosyltransferase activity"/>
    <property type="evidence" value="ECO:0007669"/>
    <property type="project" value="TreeGrafter"/>
</dbReference>
<comment type="subcellular location">
    <subcellularLocation>
        <location evidence="1">Cell membrane</location>
        <topology evidence="1">Multi-pass membrane protein</topology>
    </subcellularLocation>
</comment>
<keyword evidence="6 8" id="KW-1133">Transmembrane helix</keyword>
<feature type="transmembrane region" description="Helical" evidence="8">
    <location>
        <begin position="317"/>
        <end position="337"/>
    </location>
</feature>
<dbReference type="OrthoDB" id="9153955at2"/>
<evidence type="ECO:0000256" key="1">
    <source>
        <dbReference type="ARBA" id="ARBA00004651"/>
    </source>
</evidence>
<dbReference type="AlphaFoldDB" id="A0A4Y9SQL7"/>
<dbReference type="GO" id="GO:0009103">
    <property type="term" value="P:lipopolysaccharide biosynthetic process"/>
    <property type="evidence" value="ECO:0007669"/>
    <property type="project" value="UniProtKB-ARBA"/>
</dbReference>
<feature type="transmembrane region" description="Helical" evidence="8">
    <location>
        <begin position="371"/>
        <end position="391"/>
    </location>
</feature>
<proteinExistence type="predicted"/>
<gene>
    <name evidence="10" type="ORF">E4O92_23240</name>
</gene>
<evidence type="ECO:0000313" key="10">
    <source>
        <dbReference type="EMBL" id="TFW27777.1"/>
    </source>
</evidence>
<dbReference type="InterPro" id="IPR038731">
    <property type="entry name" value="RgtA/B/C-like"/>
</dbReference>
<keyword evidence="11" id="KW-1185">Reference proteome</keyword>
<dbReference type="PANTHER" id="PTHR33908:SF9">
    <property type="entry name" value="BLL5595 PROTEIN"/>
    <property type="match status" value="1"/>
</dbReference>
<accession>A0A4Y9SQL7</accession>
<evidence type="ECO:0000256" key="2">
    <source>
        <dbReference type="ARBA" id="ARBA00022475"/>
    </source>
</evidence>
<evidence type="ECO:0000256" key="6">
    <source>
        <dbReference type="ARBA" id="ARBA00022989"/>
    </source>
</evidence>
<dbReference type="EMBL" id="SPUM01000146">
    <property type="protein sequence ID" value="TFW27777.1"/>
    <property type="molecule type" value="Genomic_DNA"/>
</dbReference>
<evidence type="ECO:0000256" key="4">
    <source>
        <dbReference type="ARBA" id="ARBA00022679"/>
    </source>
</evidence>
<protein>
    <recommendedName>
        <fullName evidence="9">Glycosyltransferase RgtA/B/C/D-like domain-containing protein</fullName>
    </recommendedName>
</protein>
<evidence type="ECO:0000256" key="7">
    <source>
        <dbReference type="ARBA" id="ARBA00023136"/>
    </source>
</evidence>
<evidence type="ECO:0000256" key="5">
    <source>
        <dbReference type="ARBA" id="ARBA00022692"/>
    </source>
</evidence>
<reference evidence="10 11" key="1">
    <citation type="submission" date="2019-03" db="EMBL/GenBank/DDBJ databases">
        <title>Draft genome of Massilia hortus sp. nov., a novel bacterial species of the Oxalobacteraceae family.</title>
        <authorList>
            <person name="Peta V."/>
            <person name="Raths R."/>
            <person name="Bucking H."/>
        </authorList>
    </citation>
    <scope>NUCLEOTIDE SEQUENCE [LARGE SCALE GENOMIC DNA]</scope>
    <source>
        <strain evidence="10 11">ONC3</strain>
    </source>
</reference>
<comment type="caution">
    <text evidence="10">The sequence shown here is derived from an EMBL/GenBank/DDBJ whole genome shotgun (WGS) entry which is preliminary data.</text>
</comment>
<dbReference type="Pfam" id="PF13231">
    <property type="entry name" value="PMT_2"/>
    <property type="match status" value="1"/>
</dbReference>
<keyword evidence="3" id="KW-0328">Glycosyltransferase</keyword>
<evidence type="ECO:0000313" key="11">
    <source>
        <dbReference type="Proteomes" id="UP000297258"/>
    </source>
</evidence>
<feature type="domain" description="Glycosyltransferase RgtA/B/C/D-like" evidence="9">
    <location>
        <begin position="83"/>
        <end position="243"/>
    </location>
</feature>
<feature type="transmembrane region" description="Helical" evidence="8">
    <location>
        <begin position="226"/>
        <end position="245"/>
    </location>
</feature>
<keyword evidence="5 8" id="KW-0812">Transmembrane</keyword>
<feature type="transmembrane region" description="Helical" evidence="8">
    <location>
        <begin position="196"/>
        <end position="214"/>
    </location>
</feature>